<keyword evidence="4 6" id="KW-1133">Transmembrane helix</keyword>
<evidence type="ECO:0000256" key="2">
    <source>
        <dbReference type="ARBA" id="ARBA00022448"/>
    </source>
</evidence>
<evidence type="ECO:0000256" key="6">
    <source>
        <dbReference type="SAM" id="Phobius"/>
    </source>
</evidence>
<keyword evidence="5 6" id="KW-0472">Membrane</keyword>
<evidence type="ECO:0000256" key="4">
    <source>
        <dbReference type="ARBA" id="ARBA00022989"/>
    </source>
</evidence>
<dbReference type="InterPro" id="IPR050814">
    <property type="entry name" value="Myo-inositol_Transporter"/>
</dbReference>
<dbReference type="PANTHER" id="PTHR48020:SF40">
    <property type="entry name" value="MAJOR FACILITATOR SUPERFAMILY (MFS) PROFILE DOMAIN-CONTAINING PROTEIN"/>
    <property type="match status" value="1"/>
</dbReference>
<dbReference type="Gene3D" id="1.20.1250.20">
    <property type="entry name" value="MFS general substrate transporter like domains"/>
    <property type="match status" value="1"/>
</dbReference>
<reference evidence="7 8" key="1">
    <citation type="submission" date="2024-07" db="EMBL/GenBank/DDBJ databases">
        <title>Section-level genome sequencing and comparative genomics of Aspergillus sections Usti and Cavernicolus.</title>
        <authorList>
            <consortium name="Lawrence Berkeley National Laboratory"/>
            <person name="Nybo J.L."/>
            <person name="Vesth T.C."/>
            <person name="Theobald S."/>
            <person name="Frisvad J.C."/>
            <person name="Larsen T.O."/>
            <person name="Kjaerboelling I."/>
            <person name="Rothschild-Mancinelli K."/>
            <person name="Lyhne E.K."/>
            <person name="Kogle M.E."/>
            <person name="Barry K."/>
            <person name="Clum A."/>
            <person name="Na H."/>
            <person name="Ledsgaard L."/>
            <person name="Lin J."/>
            <person name="Lipzen A."/>
            <person name="Kuo A."/>
            <person name="Riley R."/>
            <person name="Mondo S."/>
            <person name="Labutti K."/>
            <person name="Haridas S."/>
            <person name="Pangalinan J."/>
            <person name="Salamov A.A."/>
            <person name="Simmons B.A."/>
            <person name="Magnuson J.K."/>
            <person name="Chen J."/>
            <person name="Drula E."/>
            <person name="Henrissat B."/>
            <person name="Wiebenga A."/>
            <person name="Lubbers R.J."/>
            <person name="Gomes A.C."/>
            <person name="Makela M.R."/>
            <person name="Stajich J."/>
            <person name="Grigoriev I.V."/>
            <person name="Mortensen U.H."/>
            <person name="De Vries R.P."/>
            <person name="Baker S.E."/>
            <person name="Andersen M.R."/>
        </authorList>
    </citation>
    <scope>NUCLEOTIDE SEQUENCE [LARGE SCALE GENOMIC DNA]</scope>
    <source>
        <strain evidence="7 8">CBS 209.92</strain>
    </source>
</reference>
<dbReference type="Proteomes" id="UP001610563">
    <property type="component" value="Unassembled WGS sequence"/>
</dbReference>
<dbReference type="Pfam" id="PF00083">
    <property type="entry name" value="Sugar_tr"/>
    <property type="match status" value="1"/>
</dbReference>
<evidence type="ECO:0000256" key="3">
    <source>
        <dbReference type="ARBA" id="ARBA00022692"/>
    </source>
</evidence>
<organism evidence="7 8">
    <name type="scientific">Aspergillus keveii</name>
    <dbReference type="NCBI Taxonomy" id="714993"/>
    <lineage>
        <taxon>Eukaryota</taxon>
        <taxon>Fungi</taxon>
        <taxon>Dikarya</taxon>
        <taxon>Ascomycota</taxon>
        <taxon>Pezizomycotina</taxon>
        <taxon>Eurotiomycetes</taxon>
        <taxon>Eurotiomycetidae</taxon>
        <taxon>Eurotiales</taxon>
        <taxon>Aspergillaceae</taxon>
        <taxon>Aspergillus</taxon>
        <taxon>Aspergillus subgen. Nidulantes</taxon>
    </lineage>
</organism>
<dbReference type="InterPro" id="IPR005828">
    <property type="entry name" value="MFS_sugar_transport-like"/>
</dbReference>
<protein>
    <submittedName>
        <fullName evidence="7">Uncharacterized protein</fullName>
    </submittedName>
</protein>
<keyword evidence="2" id="KW-0813">Transport</keyword>
<dbReference type="PANTHER" id="PTHR48020">
    <property type="entry name" value="PROTON MYO-INOSITOL COTRANSPORTER"/>
    <property type="match status" value="1"/>
</dbReference>
<comment type="subcellular location">
    <subcellularLocation>
        <location evidence="1">Membrane</location>
    </subcellularLocation>
</comment>
<accession>A0ABR4GB78</accession>
<sequence length="159" mass="18659">MMWQLLDALGIFADFACVFVVDMHWRVILGSAAVPSLILLFIVFLCPESPRLLIRRSEYKKAFLSLRQLRGSDILTCRDLCYIHIHLQYESQQRQQQRLQDNAWLERNIYQETELATMRFLHRLKALWSNPRNRRACLAAFIVMASQQLCGVSYPEIVV</sequence>
<keyword evidence="3 6" id="KW-0812">Transmembrane</keyword>
<feature type="transmembrane region" description="Helical" evidence="6">
    <location>
        <begin position="27"/>
        <end position="46"/>
    </location>
</feature>
<evidence type="ECO:0000313" key="8">
    <source>
        <dbReference type="Proteomes" id="UP001610563"/>
    </source>
</evidence>
<keyword evidence="8" id="KW-1185">Reference proteome</keyword>
<proteinExistence type="predicted"/>
<evidence type="ECO:0000256" key="1">
    <source>
        <dbReference type="ARBA" id="ARBA00004370"/>
    </source>
</evidence>
<dbReference type="SUPFAM" id="SSF103473">
    <property type="entry name" value="MFS general substrate transporter"/>
    <property type="match status" value="1"/>
</dbReference>
<evidence type="ECO:0000313" key="7">
    <source>
        <dbReference type="EMBL" id="KAL2796279.1"/>
    </source>
</evidence>
<evidence type="ECO:0000256" key="5">
    <source>
        <dbReference type="ARBA" id="ARBA00023136"/>
    </source>
</evidence>
<dbReference type="EMBL" id="JBFTWV010000027">
    <property type="protein sequence ID" value="KAL2796279.1"/>
    <property type="molecule type" value="Genomic_DNA"/>
</dbReference>
<dbReference type="InterPro" id="IPR036259">
    <property type="entry name" value="MFS_trans_sf"/>
</dbReference>
<gene>
    <name evidence="7" type="ORF">BJX66DRAFT_139113</name>
</gene>
<name>A0ABR4GB78_9EURO</name>
<comment type="caution">
    <text evidence="7">The sequence shown here is derived from an EMBL/GenBank/DDBJ whole genome shotgun (WGS) entry which is preliminary data.</text>
</comment>